<dbReference type="AlphaFoldDB" id="A0A918FDH2"/>
<evidence type="ECO:0000313" key="2">
    <source>
        <dbReference type="Proteomes" id="UP000658320"/>
    </source>
</evidence>
<evidence type="ECO:0000313" key="1">
    <source>
        <dbReference type="EMBL" id="GGR29929.1"/>
    </source>
</evidence>
<comment type="caution">
    <text evidence="1">The sequence shown here is derived from an EMBL/GenBank/DDBJ whole genome shotgun (WGS) entry which is preliminary data.</text>
</comment>
<accession>A0A918FDH2</accession>
<gene>
    <name evidence="1" type="ORF">GCM10010251_52420</name>
</gene>
<proteinExistence type="predicted"/>
<reference evidence="1" key="1">
    <citation type="journal article" date="2014" name="Int. J. Syst. Evol. Microbiol.">
        <title>Complete genome sequence of Corynebacterium casei LMG S-19264T (=DSM 44701T), isolated from a smear-ripened cheese.</title>
        <authorList>
            <consortium name="US DOE Joint Genome Institute (JGI-PGF)"/>
            <person name="Walter F."/>
            <person name="Albersmeier A."/>
            <person name="Kalinowski J."/>
            <person name="Ruckert C."/>
        </authorList>
    </citation>
    <scope>NUCLEOTIDE SEQUENCE</scope>
    <source>
        <strain evidence="1">JCM 4346</strain>
    </source>
</reference>
<dbReference type="EMBL" id="BMSX01000013">
    <property type="protein sequence ID" value="GGR29929.1"/>
    <property type="molecule type" value="Genomic_DNA"/>
</dbReference>
<sequence>MDHRELDVGPLSRQAEAEESELWAVLRGAAPDPVLLRKLAPALGWRTADLFAVAGIPVPEELAPLDATAGRLVPQLVRHAVALPQERRGALLRHVRSLPQENRTMPVRAPRPHEQYRPGFGAALLHMLANRNLDWTGSARVLCLVSGLYVSAATIGGVGHGRVELTRDLLADFAVVLGIPVGDLTALAGPVGETDVLLGERLRRQHSAGPDVAELIVELARLSCEQIRQIGVEAGAEVR</sequence>
<name>A0A918FDH2_9ACTN</name>
<reference evidence="1" key="2">
    <citation type="submission" date="2020-09" db="EMBL/GenBank/DDBJ databases">
        <authorList>
            <person name="Sun Q."/>
            <person name="Ohkuma M."/>
        </authorList>
    </citation>
    <scope>NUCLEOTIDE SEQUENCE</scope>
    <source>
        <strain evidence="1">JCM 4346</strain>
    </source>
</reference>
<keyword evidence="2" id="KW-1185">Reference proteome</keyword>
<dbReference type="Proteomes" id="UP000658320">
    <property type="component" value="Unassembled WGS sequence"/>
</dbReference>
<protein>
    <submittedName>
        <fullName evidence="1">Uncharacterized protein</fullName>
    </submittedName>
</protein>
<organism evidence="1 2">
    <name type="scientific">Streptomyces aurantiogriseus</name>
    <dbReference type="NCBI Taxonomy" id="66870"/>
    <lineage>
        <taxon>Bacteria</taxon>
        <taxon>Bacillati</taxon>
        <taxon>Actinomycetota</taxon>
        <taxon>Actinomycetes</taxon>
        <taxon>Kitasatosporales</taxon>
        <taxon>Streptomycetaceae</taxon>
        <taxon>Streptomyces</taxon>
    </lineage>
</organism>